<dbReference type="PROSITE" id="PS00078">
    <property type="entry name" value="COX2"/>
    <property type="match status" value="1"/>
</dbReference>
<keyword evidence="9" id="KW-0460">Magnesium</keyword>
<comment type="function">
    <text evidence="16">Component of the cytochrome c oxidase, the last enzyme in the mitochondrial electron transport chain which drives oxidative phosphorylation. The respiratory chain contains 3 multisubunit complexes succinate dehydrogenase (complex II, CII), ubiquinol-cytochrome c oxidoreductase (cytochrome b-c1 complex, complex III, CIII) and cytochrome c oxidase (complex IV, CIV), that cooperate to transfer electrons derived from NADH and succinate to molecular oxygen, creating an electrochemical gradient over the inner membrane that drives transmembrane transport and the ATP synthase. Cytochrome c oxidase is the component of the respiratory chain that catalyzes the reduction of oxygen to water. Electrons originating from reduced cytochrome c in the intermembrane space (IMS) are transferred via the dinuclear copper A center (CU(A)) of subunit 2 and heme A of subunit 1 to the active site in subunit 1, a binuclear center (BNC) formed by heme A3 and copper B (CU(B)). The BNC reduces molecular oxygen to 2 water molecules using 4 electrons from cytochrome c in the IMS and 4 protons from the mitochondrial matrix.</text>
</comment>
<keyword evidence="8 16" id="KW-0999">Mitochondrion inner membrane</keyword>
<evidence type="ECO:0000259" key="19">
    <source>
        <dbReference type="PROSITE" id="PS50999"/>
    </source>
</evidence>
<dbReference type="PRINTS" id="PR01166">
    <property type="entry name" value="CYCOXIDASEII"/>
</dbReference>
<dbReference type="GO" id="GO:0042773">
    <property type="term" value="P:ATP synthesis coupled electron transport"/>
    <property type="evidence" value="ECO:0007669"/>
    <property type="project" value="TreeGrafter"/>
</dbReference>
<reference evidence="20" key="1">
    <citation type="journal article" date="2009" name="Mol. Phylogenet. Evol.">
        <title>On the role of character loss in orbiniid phylogeny (Annelida): molecules vs. morphology.</title>
        <authorList>
            <person name="Bleidorn C."/>
            <person name="Hill N."/>
            <person name="Erseus C."/>
            <person name="Tiedemann R."/>
        </authorList>
    </citation>
    <scope>NUCLEOTIDE SEQUENCE</scope>
</reference>
<organism evidence="20">
    <name type="scientific">Questa ersei</name>
    <dbReference type="NCBI Taxonomy" id="645998"/>
    <lineage>
        <taxon>Eukaryota</taxon>
        <taxon>Metazoa</taxon>
        <taxon>Spiralia</taxon>
        <taxon>Lophotrochozoa</taxon>
        <taxon>Annelida</taxon>
        <taxon>Polychaeta</taxon>
        <taxon>Sedentaria</taxon>
        <taxon>Scolecida</taxon>
        <taxon>Questidae</taxon>
        <taxon>Questa</taxon>
    </lineage>
</organism>
<gene>
    <name evidence="20" type="primary">COX2</name>
</gene>
<dbReference type="PROSITE" id="PS50857">
    <property type="entry name" value="COX2_CUA"/>
    <property type="match status" value="1"/>
</dbReference>
<comment type="catalytic activity">
    <reaction evidence="15">
        <text>4 Fe(II)-[cytochrome c] + O2 + 8 H(+)(in) = 4 Fe(III)-[cytochrome c] + 2 H2O + 4 H(+)(out)</text>
        <dbReference type="Rhea" id="RHEA:11436"/>
        <dbReference type="Rhea" id="RHEA-COMP:10350"/>
        <dbReference type="Rhea" id="RHEA-COMP:14399"/>
        <dbReference type="ChEBI" id="CHEBI:15377"/>
        <dbReference type="ChEBI" id="CHEBI:15378"/>
        <dbReference type="ChEBI" id="CHEBI:15379"/>
        <dbReference type="ChEBI" id="CHEBI:29033"/>
        <dbReference type="ChEBI" id="CHEBI:29034"/>
        <dbReference type="EC" id="7.1.1.9"/>
    </reaction>
    <physiologicalReaction direction="left-to-right" evidence="15">
        <dbReference type="Rhea" id="RHEA:11437"/>
    </physiologicalReaction>
</comment>
<dbReference type="PANTHER" id="PTHR22888:SF9">
    <property type="entry name" value="CYTOCHROME C OXIDASE SUBUNIT 2"/>
    <property type="match status" value="1"/>
</dbReference>
<dbReference type="CDD" id="cd13912">
    <property type="entry name" value="CcO_II_C"/>
    <property type="match status" value="1"/>
</dbReference>
<evidence type="ECO:0000256" key="2">
    <source>
        <dbReference type="ARBA" id="ARBA00007866"/>
    </source>
</evidence>
<keyword evidence="13 16" id="KW-0186">Copper</keyword>
<keyword evidence="14 16" id="KW-0472">Membrane</keyword>
<evidence type="ECO:0000259" key="18">
    <source>
        <dbReference type="PROSITE" id="PS50857"/>
    </source>
</evidence>
<dbReference type="AlphaFoldDB" id="C4NTU0"/>
<keyword evidence="12 17" id="KW-1133">Transmembrane helix</keyword>
<dbReference type="Gene3D" id="1.10.287.90">
    <property type="match status" value="1"/>
</dbReference>
<evidence type="ECO:0000256" key="17">
    <source>
        <dbReference type="SAM" id="Phobius"/>
    </source>
</evidence>
<comment type="cofactor">
    <cofactor evidence="16">
        <name>Cu cation</name>
        <dbReference type="ChEBI" id="CHEBI:23378"/>
    </cofactor>
    <text evidence="16">Binds a copper A center.</text>
</comment>
<dbReference type="EMBL" id="FJ612452">
    <property type="protein sequence ID" value="ACR22929.1"/>
    <property type="molecule type" value="Genomic_DNA"/>
</dbReference>
<proteinExistence type="inferred from homology"/>
<evidence type="ECO:0000256" key="13">
    <source>
        <dbReference type="ARBA" id="ARBA00023008"/>
    </source>
</evidence>
<dbReference type="InterPro" id="IPR036257">
    <property type="entry name" value="Cyt_c_oxidase_su2_TM_sf"/>
</dbReference>
<evidence type="ECO:0000256" key="3">
    <source>
        <dbReference type="ARBA" id="ARBA00015946"/>
    </source>
</evidence>
<evidence type="ECO:0000256" key="8">
    <source>
        <dbReference type="ARBA" id="ARBA00022792"/>
    </source>
</evidence>
<keyword evidence="10" id="KW-1278">Translocase</keyword>
<dbReference type="GO" id="GO:0005507">
    <property type="term" value="F:copper ion binding"/>
    <property type="evidence" value="ECO:0007669"/>
    <property type="project" value="InterPro"/>
</dbReference>
<keyword evidence="6 16" id="KW-0812">Transmembrane</keyword>
<evidence type="ECO:0000256" key="1">
    <source>
        <dbReference type="ARBA" id="ARBA00004448"/>
    </source>
</evidence>
<evidence type="ECO:0000256" key="4">
    <source>
        <dbReference type="ARBA" id="ARBA00022448"/>
    </source>
</evidence>
<evidence type="ECO:0000256" key="16">
    <source>
        <dbReference type="RuleBase" id="RU000457"/>
    </source>
</evidence>
<comment type="similarity">
    <text evidence="2 16">Belongs to the cytochrome c oxidase subunit 2 family.</text>
</comment>
<dbReference type="SUPFAM" id="SSF81464">
    <property type="entry name" value="Cytochrome c oxidase subunit II-like, transmembrane region"/>
    <property type="match status" value="1"/>
</dbReference>
<evidence type="ECO:0000256" key="14">
    <source>
        <dbReference type="ARBA" id="ARBA00023136"/>
    </source>
</evidence>
<dbReference type="NCBIfam" id="TIGR02866">
    <property type="entry name" value="CoxB"/>
    <property type="match status" value="1"/>
</dbReference>
<dbReference type="GO" id="GO:0004129">
    <property type="term" value="F:cytochrome-c oxidase activity"/>
    <property type="evidence" value="ECO:0007669"/>
    <property type="project" value="UniProtKB-EC"/>
</dbReference>
<dbReference type="FunFam" id="2.60.40.420:FF:000001">
    <property type="entry name" value="Cytochrome c oxidase subunit 2"/>
    <property type="match status" value="1"/>
</dbReference>
<dbReference type="PROSITE" id="PS50999">
    <property type="entry name" value="COX2_TM"/>
    <property type="match status" value="1"/>
</dbReference>
<evidence type="ECO:0000256" key="12">
    <source>
        <dbReference type="ARBA" id="ARBA00022989"/>
    </source>
</evidence>
<keyword evidence="16 20" id="KW-0496">Mitochondrion</keyword>
<dbReference type="GO" id="GO:0016491">
    <property type="term" value="F:oxidoreductase activity"/>
    <property type="evidence" value="ECO:0007669"/>
    <property type="project" value="InterPro"/>
</dbReference>
<keyword evidence="5 16" id="KW-0679">Respiratory chain</keyword>
<feature type="domain" description="Cytochrome oxidase subunit II copper A binding" evidence="18">
    <location>
        <begin position="92"/>
        <end position="226"/>
    </location>
</feature>
<dbReference type="InterPro" id="IPR034210">
    <property type="entry name" value="CcO_II_C"/>
</dbReference>
<feature type="domain" description="Cytochrome oxidase subunit II transmembrane region profile" evidence="19">
    <location>
        <begin position="1"/>
        <end position="91"/>
    </location>
</feature>
<evidence type="ECO:0000256" key="11">
    <source>
        <dbReference type="ARBA" id="ARBA00022982"/>
    </source>
</evidence>
<dbReference type="InterPro" id="IPR008972">
    <property type="entry name" value="Cupredoxin"/>
</dbReference>
<dbReference type="Gene3D" id="2.60.40.420">
    <property type="entry name" value="Cupredoxins - blue copper proteins"/>
    <property type="match status" value="1"/>
</dbReference>
<comment type="subcellular location">
    <subcellularLocation>
        <location evidence="1 16">Mitochondrion inner membrane</location>
        <topology evidence="1 16">Multi-pass membrane protein</topology>
    </subcellularLocation>
</comment>
<keyword evidence="11 16" id="KW-0249">Electron transport</keyword>
<dbReference type="InterPro" id="IPR002429">
    <property type="entry name" value="CcO_II-like_C"/>
</dbReference>
<evidence type="ECO:0000256" key="6">
    <source>
        <dbReference type="ARBA" id="ARBA00022692"/>
    </source>
</evidence>
<evidence type="ECO:0000256" key="5">
    <source>
        <dbReference type="ARBA" id="ARBA00022660"/>
    </source>
</evidence>
<dbReference type="SUPFAM" id="SSF49503">
    <property type="entry name" value="Cupredoxins"/>
    <property type="match status" value="1"/>
</dbReference>
<evidence type="ECO:0000256" key="9">
    <source>
        <dbReference type="ARBA" id="ARBA00022842"/>
    </source>
</evidence>
<dbReference type="PANTHER" id="PTHR22888">
    <property type="entry name" value="CYTOCHROME C OXIDASE, SUBUNIT II"/>
    <property type="match status" value="1"/>
</dbReference>
<evidence type="ECO:0000256" key="10">
    <source>
        <dbReference type="ARBA" id="ARBA00022967"/>
    </source>
</evidence>
<protein>
    <recommendedName>
        <fullName evidence="3 16">Cytochrome c oxidase subunit 2</fullName>
    </recommendedName>
</protein>
<geneLocation type="mitochondrion" evidence="20"/>
<dbReference type="Pfam" id="PF00116">
    <property type="entry name" value="COX2"/>
    <property type="match status" value="1"/>
</dbReference>
<dbReference type="InterPro" id="IPR001505">
    <property type="entry name" value="Copper_CuA"/>
</dbReference>
<keyword evidence="4 16" id="KW-0813">Transport</keyword>
<evidence type="ECO:0000313" key="20">
    <source>
        <dbReference type="EMBL" id="ACR22929.1"/>
    </source>
</evidence>
<feature type="transmembrane region" description="Helical" evidence="17">
    <location>
        <begin position="66"/>
        <end position="86"/>
    </location>
</feature>
<keyword evidence="7 16" id="KW-0479">Metal-binding</keyword>
<accession>C4NTU0</accession>
<dbReference type="InterPro" id="IPR011759">
    <property type="entry name" value="Cyt_c_oxidase_su2_TM_dom"/>
</dbReference>
<dbReference type="InterPro" id="IPR045187">
    <property type="entry name" value="CcO_II"/>
</dbReference>
<name>C4NTU0_9ANNE</name>
<feature type="transmembrane region" description="Helical" evidence="17">
    <location>
        <begin position="27"/>
        <end position="46"/>
    </location>
</feature>
<dbReference type="GO" id="GO:0005743">
    <property type="term" value="C:mitochondrial inner membrane"/>
    <property type="evidence" value="ECO:0007669"/>
    <property type="project" value="UniProtKB-SubCell"/>
</dbReference>
<dbReference type="InterPro" id="IPR014222">
    <property type="entry name" value="Cyt_c_oxidase_su2"/>
</dbReference>
<sequence length="228" mass="25855">MSTFSQFSMTDPCSPISMMLSKFHDRALMVFILVVTIVGYALLFLLRNTYTHRFTLEAQQIETVWTILPGITLLFLAIPSLHLLYLMDEMKSPMFTLKVVGHQWYWSYEYSDFHKALTFDSYMLLDPDLPKGGFRLLDVDNRAILPYKTELRLLITSADVIHSWAIPAASIKIDAIPGRLNQIGLSFSRPGVYYGQCSELCGANHSFMPIVIEVISPSSFISWANASP</sequence>
<evidence type="ECO:0000256" key="15">
    <source>
        <dbReference type="ARBA" id="ARBA00049512"/>
    </source>
</evidence>
<dbReference type="Pfam" id="PF02790">
    <property type="entry name" value="COX2_TM"/>
    <property type="match status" value="1"/>
</dbReference>
<evidence type="ECO:0000256" key="7">
    <source>
        <dbReference type="ARBA" id="ARBA00022723"/>
    </source>
</evidence>